<evidence type="ECO:0000256" key="2">
    <source>
        <dbReference type="ARBA" id="ARBA00022729"/>
    </source>
</evidence>
<reference evidence="11 12" key="1">
    <citation type="journal article" date="2016" name="Nat. Commun.">
        <title>Thousands of microbial genomes shed light on interconnected biogeochemical processes in an aquifer system.</title>
        <authorList>
            <person name="Anantharaman K."/>
            <person name="Brown C.T."/>
            <person name="Hug L.A."/>
            <person name="Sharon I."/>
            <person name="Castelle C.J."/>
            <person name="Probst A.J."/>
            <person name="Thomas B.C."/>
            <person name="Singh A."/>
            <person name="Wilkins M.J."/>
            <person name="Karaoz U."/>
            <person name="Brodie E.L."/>
            <person name="Williams K.H."/>
            <person name="Hubbard S.S."/>
            <person name="Banfield J.F."/>
        </authorList>
    </citation>
    <scope>NUCLEOTIDE SEQUENCE [LARGE SCALE GENOMIC DNA]</scope>
</reference>
<dbReference type="PRINTS" id="PR00725">
    <property type="entry name" value="DADACBPTASE1"/>
</dbReference>
<dbReference type="Pfam" id="PF00768">
    <property type="entry name" value="Peptidase_S11"/>
    <property type="match status" value="1"/>
</dbReference>
<dbReference type="PANTHER" id="PTHR21581:SF6">
    <property type="entry name" value="TRAFFICKING PROTEIN PARTICLE COMPLEX SUBUNIT 12"/>
    <property type="match status" value="1"/>
</dbReference>
<dbReference type="GO" id="GO:0006508">
    <property type="term" value="P:proteolysis"/>
    <property type="evidence" value="ECO:0007669"/>
    <property type="project" value="InterPro"/>
</dbReference>
<dbReference type="AlphaFoldDB" id="A0A1F5Z707"/>
<dbReference type="GO" id="GO:0009252">
    <property type="term" value="P:peptidoglycan biosynthetic process"/>
    <property type="evidence" value="ECO:0007669"/>
    <property type="project" value="UniProtKB-KW"/>
</dbReference>
<evidence type="ECO:0000256" key="1">
    <source>
        <dbReference type="ARBA" id="ARBA00007164"/>
    </source>
</evidence>
<evidence type="ECO:0000256" key="3">
    <source>
        <dbReference type="ARBA" id="ARBA00022801"/>
    </source>
</evidence>
<dbReference type="Gene3D" id="3.40.710.10">
    <property type="entry name" value="DD-peptidase/beta-lactamase superfamily"/>
    <property type="match status" value="1"/>
</dbReference>
<dbReference type="InterPro" id="IPR012338">
    <property type="entry name" value="Beta-lactam/transpept-like"/>
</dbReference>
<keyword evidence="3" id="KW-0378">Hydrolase</keyword>
<comment type="caution">
    <text evidence="11">The sequence shown here is derived from an EMBL/GenBank/DDBJ whole genome shotgun (WGS) entry which is preliminary data.</text>
</comment>
<dbReference type="InterPro" id="IPR001967">
    <property type="entry name" value="Peptidase_S11_N"/>
</dbReference>
<evidence type="ECO:0000313" key="11">
    <source>
        <dbReference type="EMBL" id="OGG08173.1"/>
    </source>
</evidence>
<keyword evidence="5" id="KW-0573">Peptidoglycan synthesis</keyword>
<dbReference type="SUPFAM" id="SSF56601">
    <property type="entry name" value="beta-lactamase/transpeptidase-like"/>
    <property type="match status" value="1"/>
</dbReference>
<keyword evidence="2" id="KW-0732">Signal</keyword>
<sequence>MKAKIKLNISAVILILLTVFFNGKIGRHVILSEISYNADVMRAVNPKLEIKNYQYQLNKLDSQQTAADNEVYQQASAYAVVDFDSGDVIKSKNINIPLPIASLTKIMTAVVALDLAQSDEIFTVSVKASKAVPTKIGIIPGQKLTLEELLDALLLTSANDVAEMIKEGIDSKYGSPVFIKAMNNKAKFLGLLNTSFDNPQGFDGPDNYSSSADMILLSRYALTKYPLIAAIVKKDYQLLPKNKNHKQYDLYNWNGLLGVYPEVQGVKIGNTDKAGKTTVVLARRNGVKLLTVVLGAPSVLKRDLWAAKLLDIGFNNLKGLQMVGVGEDMLKEKYNTWKYWN</sequence>
<keyword evidence="4" id="KW-0133">Cell shape</keyword>
<evidence type="ECO:0000256" key="6">
    <source>
        <dbReference type="ARBA" id="ARBA00023316"/>
    </source>
</evidence>
<evidence type="ECO:0000256" key="9">
    <source>
        <dbReference type="RuleBase" id="RU004016"/>
    </source>
</evidence>
<evidence type="ECO:0000256" key="7">
    <source>
        <dbReference type="PIRSR" id="PIRSR618044-1"/>
    </source>
</evidence>
<evidence type="ECO:0000256" key="5">
    <source>
        <dbReference type="ARBA" id="ARBA00022984"/>
    </source>
</evidence>
<name>A0A1F5Z707_9BACT</name>
<gene>
    <name evidence="11" type="ORF">A2777_02190</name>
</gene>
<dbReference type="Proteomes" id="UP000177354">
    <property type="component" value="Unassembled WGS sequence"/>
</dbReference>
<evidence type="ECO:0000256" key="4">
    <source>
        <dbReference type="ARBA" id="ARBA00022960"/>
    </source>
</evidence>
<evidence type="ECO:0000259" key="10">
    <source>
        <dbReference type="Pfam" id="PF00768"/>
    </source>
</evidence>
<evidence type="ECO:0000256" key="8">
    <source>
        <dbReference type="PIRSR" id="PIRSR618044-2"/>
    </source>
</evidence>
<feature type="active site" evidence="7">
    <location>
        <position position="157"/>
    </location>
</feature>
<dbReference type="InterPro" id="IPR018044">
    <property type="entry name" value="Peptidase_S11"/>
</dbReference>
<protein>
    <recommendedName>
        <fullName evidence="10">Peptidase S11 D-alanyl-D-alanine carboxypeptidase A N-terminal domain-containing protein</fullName>
    </recommendedName>
</protein>
<feature type="active site" description="Proton acceptor" evidence="7">
    <location>
        <position position="105"/>
    </location>
</feature>
<evidence type="ECO:0000313" key="12">
    <source>
        <dbReference type="Proteomes" id="UP000177354"/>
    </source>
</evidence>
<proteinExistence type="inferred from homology"/>
<feature type="domain" description="Peptidase S11 D-alanyl-D-alanine carboxypeptidase A N-terminal" evidence="10">
    <location>
        <begin position="72"/>
        <end position="297"/>
    </location>
</feature>
<accession>A0A1F5Z707</accession>
<organism evidence="11 12">
    <name type="scientific">Candidatus Gottesmanbacteria bacterium RIFCSPHIGHO2_01_FULL_40_15</name>
    <dbReference type="NCBI Taxonomy" id="1798376"/>
    <lineage>
        <taxon>Bacteria</taxon>
        <taxon>Candidatus Gottesmaniibacteriota</taxon>
    </lineage>
</organism>
<keyword evidence="6" id="KW-0961">Cell wall biogenesis/degradation</keyword>
<dbReference type="GO" id="GO:0009002">
    <property type="term" value="F:serine-type D-Ala-D-Ala carboxypeptidase activity"/>
    <property type="evidence" value="ECO:0007669"/>
    <property type="project" value="InterPro"/>
</dbReference>
<comment type="similarity">
    <text evidence="1 9">Belongs to the peptidase S11 family.</text>
</comment>
<feature type="active site" description="Acyl-ester intermediate" evidence="7">
    <location>
        <position position="102"/>
    </location>
</feature>
<feature type="binding site" evidence="8">
    <location>
        <position position="267"/>
    </location>
    <ligand>
        <name>substrate</name>
    </ligand>
</feature>
<dbReference type="EMBL" id="MFJF01000005">
    <property type="protein sequence ID" value="OGG08173.1"/>
    <property type="molecule type" value="Genomic_DNA"/>
</dbReference>
<dbReference type="GO" id="GO:0071555">
    <property type="term" value="P:cell wall organization"/>
    <property type="evidence" value="ECO:0007669"/>
    <property type="project" value="UniProtKB-KW"/>
</dbReference>
<dbReference type="GO" id="GO:0008360">
    <property type="term" value="P:regulation of cell shape"/>
    <property type="evidence" value="ECO:0007669"/>
    <property type="project" value="UniProtKB-KW"/>
</dbReference>
<dbReference type="PANTHER" id="PTHR21581">
    <property type="entry name" value="D-ALANYL-D-ALANINE CARBOXYPEPTIDASE"/>
    <property type="match status" value="1"/>
</dbReference>